<proteinExistence type="predicted"/>
<dbReference type="Gene3D" id="3.10.180.10">
    <property type="entry name" value="2,3-Dihydroxybiphenyl 1,2-Dioxygenase, domain 1"/>
    <property type="match status" value="1"/>
</dbReference>
<dbReference type="Pfam" id="PF06983">
    <property type="entry name" value="3-dmu-9_3-mt"/>
    <property type="match status" value="1"/>
</dbReference>
<dbReference type="CDD" id="cd06588">
    <property type="entry name" value="PhnB_like"/>
    <property type="match status" value="1"/>
</dbReference>
<accession>A0ABP7BU30</accession>
<protein>
    <submittedName>
        <fullName evidence="2">VOC family protein</fullName>
    </submittedName>
</protein>
<dbReference type="PANTHER" id="PTHR33990:SF1">
    <property type="entry name" value="PROTEIN YJDN"/>
    <property type="match status" value="1"/>
</dbReference>
<dbReference type="SUPFAM" id="SSF54593">
    <property type="entry name" value="Glyoxalase/Bleomycin resistance protein/Dihydroxybiphenyl dioxygenase"/>
    <property type="match status" value="1"/>
</dbReference>
<dbReference type="InterPro" id="IPR028973">
    <property type="entry name" value="PhnB-like"/>
</dbReference>
<dbReference type="RefSeq" id="WP_221857169.1">
    <property type="nucleotide sequence ID" value="NZ_BAAAYV010000025.1"/>
</dbReference>
<organism evidence="2 3">
    <name type="scientific">Microbacterium marinilacus</name>
    <dbReference type="NCBI Taxonomy" id="415209"/>
    <lineage>
        <taxon>Bacteria</taxon>
        <taxon>Bacillati</taxon>
        <taxon>Actinomycetota</taxon>
        <taxon>Actinomycetes</taxon>
        <taxon>Micrococcales</taxon>
        <taxon>Microbacteriaceae</taxon>
        <taxon>Microbacterium</taxon>
    </lineage>
</organism>
<evidence type="ECO:0000259" key="1">
    <source>
        <dbReference type="Pfam" id="PF06983"/>
    </source>
</evidence>
<gene>
    <name evidence="2" type="ORF">GCM10022202_34760</name>
</gene>
<keyword evidence="3" id="KW-1185">Reference proteome</keyword>
<evidence type="ECO:0000313" key="3">
    <source>
        <dbReference type="Proteomes" id="UP001410795"/>
    </source>
</evidence>
<evidence type="ECO:0000313" key="2">
    <source>
        <dbReference type="EMBL" id="GAA3669708.1"/>
    </source>
</evidence>
<name>A0ABP7BU30_9MICO</name>
<feature type="domain" description="PhnB-like" evidence="1">
    <location>
        <begin position="4"/>
        <end position="131"/>
    </location>
</feature>
<dbReference type="Proteomes" id="UP001410795">
    <property type="component" value="Unassembled WGS sequence"/>
</dbReference>
<dbReference type="InterPro" id="IPR029068">
    <property type="entry name" value="Glyas_Bleomycin-R_OHBP_Dase"/>
</dbReference>
<dbReference type="EMBL" id="BAAAYV010000025">
    <property type="protein sequence ID" value="GAA3669708.1"/>
    <property type="molecule type" value="Genomic_DNA"/>
</dbReference>
<dbReference type="PANTHER" id="PTHR33990">
    <property type="entry name" value="PROTEIN YJDN-RELATED"/>
    <property type="match status" value="1"/>
</dbReference>
<sequence>MGYKVSPYISFRDGAAEALDFYRSVLGGRLDITRMGDMPSPDLPESDRDKVMHGQLDLENGFVLMASDTPSDMEFDAGQRVSVTLFGDDGPELSELFDRLAEGGSVVEPYAQAPWGDYFGMLTDRFGVFWMLNASSGRPD</sequence>
<comment type="caution">
    <text evidence="2">The sequence shown here is derived from an EMBL/GenBank/DDBJ whole genome shotgun (WGS) entry which is preliminary data.</text>
</comment>
<reference evidence="3" key="1">
    <citation type="journal article" date="2019" name="Int. J. Syst. Evol. Microbiol.">
        <title>The Global Catalogue of Microorganisms (GCM) 10K type strain sequencing project: providing services to taxonomists for standard genome sequencing and annotation.</title>
        <authorList>
            <consortium name="The Broad Institute Genomics Platform"/>
            <consortium name="The Broad Institute Genome Sequencing Center for Infectious Disease"/>
            <person name="Wu L."/>
            <person name="Ma J."/>
        </authorList>
    </citation>
    <scope>NUCLEOTIDE SEQUENCE [LARGE SCALE GENOMIC DNA]</scope>
    <source>
        <strain evidence="3">JCM 16546</strain>
    </source>
</reference>